<keyword evidence="1" id="KW-0812">Transmembrane</keyword>
<evidence type="ECO:0000313" key="4">
    <source>
        <dbReference type="Proteomes" id="UP000887013"/>
    </source>
</evidence>
<gene>
    <name evidence="3" type="ORF">NPIL_148651</name>
</gene>
<proteinExistence type="predicted"/>
<keyword evidence="1" id="KW-1133">Transmembrane helix</keyword>
<comment type="caution">
    <text evidence="3">The sequence shown here is derived from an EMBL/GenBank/DDBJ whole genome shotgun (WGS) entry which is preliminary data.</text>
</comment>
<accession>A0A8X6PWT8</accession>
<evidence type="ECO:0000313" key="3">
    <source>
        <dbReference type="EMBL" id="GFT94061.1"/>
    </source>
</evidence>
<dbReference type="Proteomes" id="UP000887013">
    <property type="component" value="Unassembled WGS sequence"/>
</dbReference>
<keyword evidence="1" id="KW-0472">Membrane</keyword>
<dbReference type="Gene3D" id="1.20.120.20">
    <property type="entry name" value="Apolipoprotein"/>
    <property type="match status" value="1"/>
</dbReference>
<keyword evidence="2" id="KW-0732">Signal</keyword>
<keyword evidence="4" id="KW-1185">Reference proteome</keyword>
<dbReference type="OrthoDB" id="6424422at2759"/>
<reference evidence="3" key="1">
    <citation type="submission" date="2020-08" db="EMBL/GenBank/DDBJ databases">
        <title>Multicomponent nature underlies the extraordinary mechanical properties of spider dragline silk.</title>
        <authorList>
            <person name="Kono N."/>
            <person name="Nakamura H."/>
            <person name="Mori M."/>
            <person name="Yoshida Y."/>
            <person name="Ohtoshi R."/>
            <person name="Malay A.D."/>
            <person name="Moran D.A.P."/>
            <person name="Tomita M."/>
            <person name="Numata K."/>
            <person name="Arakawa K."/>
        </authorList>
    </citation>
    <scope>NUCLEOTIDE SEQUENCE</scope>
</reference>
<evidence type="ECO:0008006" key="5">
    <source>
        <dbReference type="Google" id="ProtNLM"/>
    </source>
</evidence>
<feature type="signal peptide" evidence="2">
    <location>
        <begin position="1"/>
        <end position="17"/>
    </location>
</feature>
<evidence type="ECO:0000256" key="2">
    <source>
        <dbReference type="SAM" id="SignalP"/>
    </source>
</evidence>
<dbReference type="AlphaFoldDB" id="A0A8X6PWT8"/>
<feature type="chain" id="PRO_5036446465" description="Spider venom protein" evidence="2">
    <location>
        <begin position="18"/>
        <end position="171"/>
    </location>
</feature>
<protein>
    <recommendedName>
        <fullName evidence="5">Spider venom protein</fullName>
    </recommendedName>
</protein>
<organism evidence="3 4">
    <name type="scientific">Nephila pilipes</name>
    <name type="common">Giant wood spider</name>
    <name type="synonym">Nephila maculata</name>
    <dbReference type="NCBI Taxonomy" id="299642"/>
    <lineage>
        <taxon>Eukaryota</taxon>
        <taxon>Metazoa</taxon>
        <taxon>Ecdysozoa</taxon>
        <taxon>Arthropoda</taxon>
        <taxon>Chelicerata</taxon>
        <taxon>Arachnida</taxon>
        <taxon>Araneae</taxon>
        <taxon>Araneomorphae</taxon>
        <taxon>Entelegynae</taxon>
        <taxon>Araneoidea</taxon>
        <taxon>Nephilidae</taxon>
        <taxon>Nephila</taxon>
    </lineage>
</organism>
<dbReference type="EMBL" id="BMAW01025830">
    <property type="protein sequence ID" value="GFT94061.1"/>
    <property type="molecule type" value="Genomic_DNA"/>
</dbReference>
<name>A0A8X6PWT8_NEPPI</name>
<sequence length="171" mass="19499">MYLFIALSLTFSHCCSGYLIEGEIPEGIFSENETAIGSWFDFFNDTDSNTSLPRELREFVKNIIEKIKDSIKDVKDNLGSDFDKIKEKIKIVKDTIKDGFDRIRKKIKNFKDISGKKDQDDEVVRKDDDDKGNGSTDSNAKWFTLGLGVFAIMCIVMTIIYHAMKNVSSED</sequence>
<evidence type="ECO:0000256" key="1">
    <source>
        <dbReference type="SAM" id="Phobius"/>
    </source>
</evidence>
<feature type="transmembrane region" description="Helical" evidence="1">
    <location>
        <begin position="142"/>
        <end position="164"/>
    </location>
</feature>